<dbReference type="Pfam" id="PF12776">
    <property type="entry name" value="Myb_DNA-bind_3"/>
    <property type="match status" value="1"/>
</dbReference>
<dbReference type="AlphaFoldDB" id="A0ABD1GHE3"/>
<evidence type="ECO:0000313" key="3">
    <source>
        <dbReference type="Proteomes" id="UP001567538"/>
    </source>
</evidence>
<name>A0ABD1GHE3_SALDI</name>
<proteinExistence type="predicted"/>
<dbReference type="EMBL" id="JBEAFC010000008">
    <property type="protein sequence ID" value="KAL1543544.1"/>
    <property type="molecule type" value="Genomic_DNA"/>
</dbReference>
<sequence>MNVPKQTSILYHGVWTSETDTILSDTIIGLKKETRWTESYFPSWFLMTAEQELKTKAGVVVSEDEVSTRIDVFHKRYQIFKDVVGLCGAQWDRPTNTVVAGDDVWDKIMKYNWFAGGLLLQ</sequence>
<comment type="caution">
    <text evidence="2">The sequence shown here is derived from an EMBL/GenBank/DDBJ whole genome shotgun (WGS) entry which is preliminary data.</text>
</comment>
<protein>
    <recommendedName>
        <fullName evidence="1">Myb/SANT-like domain-containing protein</fullName>
    </recommendedName>
</protein>
<evidence type="ECO:0000259" key="1">
    <source>
        <dbReference type="Pfam" id="PF12776"/>
    </source>
</evidence>
<keyword evidence="3" id="KW-1185">Reference proteome</keyword>
<reference evidence="2 3" key="1">
    <citation type="submission" date="2024-06" db="EMBL/GenBank/DDBJ databases">
        <title>A chromosome level genome sequence of Diviner's sage (Salvia divinorum).</title>
        <authorList>
            <person name="Ford S.A."/>
            <person name="Ro D.-K."/>
            <person name="Ness R.W."/>
            <person name="Phillips M.A."/>
        </authorList>
    </citation>
    <scope>NUCLEOTIDE SEQUENCE [LARGE SCALE GENOMIC DNA]</scope>
    <source>
        <strain evidence="2">SAF-2024a</strain>
        <tissue evidence="2">Leaf</tissue>
    </source>
</reference>
<accession>A0ABD1GHE3</accession>
<organism evidence="2 3">
    <name type="scientific">Salvia divinorum</name>
    <name type="common">Maria pastora</name>
    <name type="synonym">Diviner's sage</name>
    <dbReference type="NCBI Taxonomy" id="28513"/>
    <lineage>
        <taxon>Eukaryota</taxon>
        <taxon>Viridiplantae</taxon>
        <taxon>Streptophyta</taxon>
        <taxon>Embryophyta</taxon>
        <taxon>Tracheophyta</taxon>
        <taxon>Spermatophyta</taxon>
        <taxon>Magnoliopsida</taxon>
        <taxon>eudicotyledons</taxon>
        <taxon>Gunneridae</taxon>
        <taxon>Pentapetalae</taxon>
        <taxon>asterids</taxon>
        <taxon>lamiids</taxon>
        <taxon>Lamiales</taxon>
        <taxon>Lamiaceae</taxon>
        <taxon>Nepetoideae</taxon>
        <taxon>Mentheae</taxon>
        <taxon>Salviinae</taxon>
        <taxon>Salvia</taxon>
        <taxon>Salvia subgen. Calosphace</taxon>
    </lineage>
</organism>
<dbReference type="InterPro" id="IPR024752">
    <property type="entry name" value="Myb/SANT-like_dom"/>
</dbReference>
<evidence type="ECO:0000313" key="2">
    <source>
        <dbReference type="EMBL" id="KAL1543544.1"/>
    </source>
</evidence>
<gene>
    <name evidence="2" type="ORF">AAHA92_20506</name>
</gene>
<feature type="domain" description="Myb/SANT-like" evidence="1">
    <location>
        <begin position="15"/>
        <end position="107"/>
    </location>
</feature>
<dbReference type="Proteomes" id="UP001567538">
    <property type="component" value="Unassembled WGS sequence"/>
</dbReference>